<dbReference type="Proteomes" id="UP001194468">
    <property type="component" value="Unassembled WGS sequence"/>
</dbReference>
<reference evidence="2" key="2">
    <citation type="journal article" date="2020" name="Nat. Commun.">
        <title>Large-scale genome sequencing of mycorrhizal fungi provides insights into the early evolution of symbiotic traits.</title>
        <authorList>
            <person name="Miyauchi S."/>
            <person name="Kiss E."/>
            <person name="Kuo A."/>
            <person name="Drula E."/>
            <person name="Kohler A."/>
            <person name="Sanchez-Garcia M."/>
            <person name="Morin E."/>
            <person name="Andreopoulos B."/>
            <person name="Barry K.W."/>
            <person name="Bonito G."/>
            <person name="Buee M."/>
            <person name="Carver A."/>
            <person name="Chen C."/>
            <person name="Cichocki N."/>
            <person name="Clum A."/>
            <person name="Culley D."/>
            <person name="Crous P.W."/>
            <person name="Fauchery L."/>
            <person name="Girlanda M."/>
            <person name="Hayes R.D."/>
            <person name="Keri Z."/>
            <person name="LaButti K."/>
            <person name="Lipzen A."/>
            <person name="Lombard V."/>
            <person name="Magnuson J."/>
            <person name="Maillard F."/>
            <person name="Murat C."/>
            <person name="Nolan M."/>
            <person name="Ohm R.A."/>
            <person name="Pangilinan J."/>
            <person name="Pereira M.F."/>
            <person name="Perotto S."/>
            <person name="Peter M."/>
            <person name="Pfister S."/>
            <person name="Riley R."/>
            <person name="Sitrit Y."/>
            <person name="Stielow J.B."/>
            <person name="Szollosi G."/>
            <person name="Zifcakova L."/>
            <person name="Stursova M."/>
            <person name="Spatafora J.W."/>
            <person name="Tedersoo L."/>
            <person name="Vaario L.M."/>
            <person name="Yamada A."/>
            <person name="Yan M."/>
            <person name="Wang P."/>
            <person name="Xu J."/>
            <person name="Bruns T."/>
            <person name="Baldrian P."/>
            <person name="Vilgalys R."/>
            <person name="Dunand C."/>
            <person name="Henrissat B."/>
            <person name="Grigoriev I.V."/>
            <person name="Hibbett D."/>
            <person name="Nagy L.G."/>
            <person name="Martin F.M."/>
        </authorList>
    </citation>
    <scope>NUCLEOTIDE SEQUENCE</scope>
    <source>
        <strain evidence="2">BED1</strain>
    </source>
</reference>
<feature type="domain" description="Sacsin/Nov" evidence="1">
    <location>
        <begin position="23"/>
        <end position="178"/>
    </location>
</feature>
<comment type="caution">
    <text evidence="2">The sequence shown here is derived from an EMBL/GenBank/DDBJ whole genome shotgun (WGS) entry which is preliminary data.</text>
</comment>
<dbReference type="PANTHER" id="PTHR47839">
    <property type="entry name" value="DOMAIN PROTEIN, PUTATIVE (AFU_ORTHOLOGUE AFUA_6G04830)-RELATED"/>
    <property type="match status" value="1"/>
</dbReference>
<dbReference type="EMBL" id="WHUW01000042">
    <property type="protein sequence ID" value="KAF8432206.1"/>
    <property type="molecule type" value="Genomic_DNA"/>
</dbReference>
<organism evidence="2 3">
    <name type="scientific">Boletus edulis BED1</name>
    <dbReference type="NCBI Taxonomy" id="1328754"/>
    <lineage>
        <taxon>Eukaryota</taxon>
        <taxon>Fungi</taxon>
        <taxon>Dikarya</taxon>
        <taxon>Basidiomycota</taxon>
        <taxon>Agaricomycotina</taxon>
        <taxon>Agaricomycetes</taxon>
        <taxon>Agaricomycetidae</taxon>
        <taxon>Boletales</taxon>
        <taxon>Boletineae</taxon>
        <taxon>Boletaceae</taxon>
        <taxon>Boletoideae</taxon>
        <taxon>Boletus</taxon>
    </lineage>
</organism>
<protein>
    <recommendedName>
        <fullName evidence="1">Sacsin/Nov domain-containing protein</fullName>
    </recommendedName>
</protein>
<keyword evidence="3" id="KW-1185">Reference proteome</keyword>
<reference evidence="2" key="1">
    <citation type="submission" date="2019-10" db="EMBL/GenBank/DDBJ databases">
        <authorList>
            <consortium name="DOE Joint Genome Institute"/>
            <person name="Kuo A."/>
            <person name="Miyauchi S."/>
            <person name="Kiss E."/>
            <person name="Drula E."/>
            <person name="Kohler A."/>
            <person name="Sanchez-Garcia M."/>
            <person name="Andreopoulos B."/>
            <person name="Barry K.W."/>
            <person name="Bonito G."/>
            <person name="Buee M."/>
            <person name="Carver A."/>
            <person name="Chen C."/>
            <person name="Cichocki N."/>
            <person name="Clum A."/>
            <person name="Culley D."/>
            <person name="Crous P.W."/>
            <person name="Fauchery L."/>
            <person name="Girlanda M."/>
            <person name="Hayes R."/>
            <person name="Keri Z."/>
            <person name="LaButti K."/>
            <person name="Lipzen A."/>
            <person name="Lombard V."/>
            <person name="Magnuson J."/>
            <person name="Maillard F."/>
            <person name="Morin E."/>
            <person name="Murat C."/>
            <person name="Nolan M."/>
            <person name="Ohm R."/>
            <person name="Pangilinan J."/>
            <person name="Pereira M."/>
            <person name="Perotto S."/>
            <person name="Peter M."/>
            <person name="Riley R."/>
            <person name="Sitrit Y."/>
            <person name="Stielow B."/>
            <person name="Szollosi G."/>
            <person name="Zifcakova L."/>
            <person name="Stursova M."/>
            <person name="Spatafora J.W."/>
            <person name="Tedersoo L."/>
            <person name="Vaario L.-M."/>
            <person name="Yamada A."/>
            <person name="Yan M."/>
            <person name="Wang P."/>
            <person name="Xu J."/>
            <person name="Bruns T."/>
            <person name="Baldrian P."/>
            <person name="Vilgalys R."/>
            <person name="Henrissat B."/>
            <person name="Grigoriev I.V."/>
            <person name="Hibbett D."/>
            <person name="Nagy L.G."/>
            <person name="Martin F.M."/>
        </authorList>
    </citation>
    <scope>NUCLEOTIDE SEQUENCE</scope>
    <source>
        <strain evidence="2">BED1</strain>
    </source>
</reference>
<evidence type="ECO:0000259" key="1">
    <source>
        <dbReference type="Pfam" id="PF25794"/>
    </source>
</evidence>
<evidence type="ECO:0000313" key="3">
    <source>
        <dbReference type="Proteomes" id="UP001194468"/>
    </source>
</evidence>
<dbReference type="PANTHER" id="PTHR47839:SF1">
    <property type="entry name" value="DOMAIN PROTEIN, PUTATIVE (AFU_ORTHOLOGUE AFUA_6G04830)-RELATED"/>
    <property type="match status" value="1"/>
</dbReference>
<dbReference type="Pfam" id="PF25794">
    <property type="entry name" value="SACS"/>
    <property type="match status" value="1"/>
</dbReference>
<dbReference type="Pfam" id="PF12449">
    <property type="entry name" value="DUF3684"/>
    <property type="match status" value="1"/>
</dbReference>
<sequence>MQDSEGQWQTRGDEPVEVNQRALIHKVLARYSGEFTIFRELLQNSDDAQSRAVEIRFETAAYLDRRKRKEENHSVPLTLPDLSSTPVTQWSFKNNGDVFTEKDWMRLPMIGVLIFFPRAFLHIFLYSAEGNPDPGKTGAFGVGFYSLFSVTDRPFVSSGGQRMQFCFKDGQNQLCVRHWCIPQGDTLNPWTTFEMPLREASRMPPALKFMQFLASSITFMINLREVRVFFDEHCIGCIKKLPGNIRPVAVPRELKCSSNIMNVEEFQCHPITIEAEVMHAVYTTGEPLPQLGAATSPHQPRDSTQLHRTKVDLTVFAAEVKVELDRKLSVGLFQSTMKQPPSRLKYSLIYTGKEEYDRSVADPNDPTGFYDSVFQGLRADLNGAKDTRVFIGHATGQTTGIGGHMASYFIPTVERESIDLVNRNVAVWNKELLYVGGFLSRAVYELELSKIRDAWEGAAGFDGTADFRPPAELQHTLHQWFLHVLKFFTFHHSTPSAEVAKLLETAFYGCSGDPVRLLSSAGVRFAPEIKKYDPAFAKFLKYVPMLPQCVVQKCPGIIKALQDQHRMSPVTLLDVLQDLRKHALTREELIACFRWWMSRKNAPQDTTQLLSEITMCGANGSSLQLSSIKYFIRSESPKTSIPLDGPLPTSLMPLDITMGFTPKDLTGFGWQEFTILDWLRHISQQKIMSADSRYDFTRSTEWAERVLGVLSGVWSSQSDELYRLAKTVFMGKKCIPTSHGPRAPEESFHSSTNITLFRDLDLPTVRFTAGLETKGDMESLLTFIGVKENVPPQLLLDRMVRPGNWSIPDLIRYLVSVQNTLTSEDFSMLESFPVFTVEGTRGDGGERPRYRAIDLYPPLDDFRQLQLPVIDWDERWQNGSGQALLYRLGLRHYPPLEEIVRLSSAAPDVTVRETAFKYLCDNLRSKYSRYNPDNFRHIAFIPAENESETCLEKLGDVFFSTRWKALGFAVIPDKYQKAPVSELGVQQHPPPSTLIRLLETKPPANKEIAREWFECLYGCISSFSQMELTKLITLPIVPTGSSTGWKWMAPTQCYLNEGMRDDFHKKLFAFVDFGSIANRFLRACGSQDEPSVKDIAENLVEDPERFYRLAESHGGFLAKLRVLAFRNRHIPNVTLGKMMSSPILLGIRRKKSDERREDGDEHVLQEPGGIVVADDMDAYQLFKDAIVVAPQDVPELEEFYVSLGCRRLSTIVEEKYNALNEIQDPSTSTSVGTMILQRLPLFLRGYNHTQFQVPVLLLRDENFKIKVCKKLVESKTLTIGSNQMTRSQVVRAATQRDVEEHVELWVSGDEPDMYEIATSLCRLLFGTVKVSDTLLLATILSAPLEILNRGGYSVDNISSRLRQPPEDSQLTEKVIDTCCVTQAATTTSIMNHVFEQSEITTGSSSAAVSAESSTDCLMPGAFVTLPGNTLSESNMSLHQSVDRASNSIASLIQNLIHRFVPQWGFSETIRSVTSLQYSWTPRQVMPQNYIRANVNMAMNACKPEGGKLLHQRSELEDIREFPNTGYCDVSGRVGKLEPRGEIKQVKIFTTEDVLDPDTFMDTKHDVLVRFVDVLTHVAELDGLSLTVLHVFCDVAGGPIAFNQNGSIFLNLRYFEAWHDQDVQNGDPQRAQISWFFTLAHELAHNLVKEHNSEHEFWFAAICEAHVLQASKRTLI</sequence>
<proteinExistence type="predicted"/>
<dbReference type="InterPro" id="IPR058210">
    <property type="entry name" value="SACS/Nov_dom"/>
</dbReference>
<dbReference type="InterPro" id="IPR036890">
    <property type="entry name" value="HATPase_C_sf"/>
</dbReference>
<dbReference type="InterPro" id="IPR022155">
    <property type="entry name" value="DUF3684"/>
</dbReference>
<name>A0AAD4GA23_BOLED</name>
<dbReference type="SUPFAM" id="SSF55874">
    <property type="entry name" value="ATPase domain of HSP90 chaperone/DNA topoisomerase II/histidine kinase"/>
    <property type="match status" value="1"/>
</dbReference>
<dbReference type="Gene3D" id="3.30.565.10">
    <property type="entry name" value="Histidine kinase-like ATPase, C-terminal domain"/>
    <property type="match status" value="1"/>
</dbReference>
<evidence type="ECO:0000313" key="2">
    <source>
        <dbReference type="EMBL" id="KAF8432206.1"/>
    </source>
</evidence>
<gene>
    <name evidence="2" type="ORF">L210DRAFT_3763951</name>
</gene>
<accession>A0AAD4GA23</accession>